<dbReference type="Proteomes" id="UP001157910">
    <property type="component" value="Unassembled WGS sequence"/>
</dbReference>
<reference evidence="1 2" key="1">
    <citation type="submission" date="2017-05" db="EMBL/GenBank/DDBJ databases">
        <authorList>
            <person name="Varghese N."/>
            <person name="Submissions S."/>
        </authorList>
    </citation>
    <scope>NUCLEOTIDE SEQUENCE [LARGE SCALE GENOMIC DNA]</scope>
    <source>
        <strain evidence="1 2">SM16</strain>
    </source>
</reference>
<evidence type="ECO:0000313" key="2">
    <source>
        <dbReference type="Proteomes" id="UP001157910"/>
    </source>
</evidence>
<protein>
    <submittedName>
        <fullName evidence="1">Uncharacterized protein</fullName>
    </submittedName>
</protein>
<comment type="caution">
    <text evidence="1">The sequence shown here is derived from an EMBL/GenBank/DDBJ whole genome shotgun (WGS) entry which is preliminary data.</text>
</comment>
<accession>A0ABY1QNA7</accession>
<gene>
    <name evidence="1" type="ORF">SAMN06296065_108100</name>
</gene>
<proteinExistence type="predicted"/>
<keyword evidence="2" id="KW-1185">Reference proteome</keyword>
<dbReference type="EMBL" id="FXUI01000008">
    <property type="protein sequence ID" value="SMP75599.1"/>
    <property type="molecule type" value="Genomic_DNA"/>
</dbReference>
<sequence>MTNNDNPRDFTEADAVRATEAAGISLPINDTSELFAALTAMLDLPVSPAELETALRSAYIKLPLNTPADLVKAYNLILDVKLGETGGNPATF</sequence>
<evidence type="ECO:0000313" key="1">
    <source>
        <dbReference type="EMBL" id="SMP75599.1"/>
    </source>
</evidence>
<dbReference type="RefSeq" id="WP_283406656.1">
    <property type="nucleotide sequence ID" value="NZ_FXUI01000008.1"/>
</dbReference>
<name>A0ABY1QNA7_9SPHN</name>
<organism evidence="1 2">
    <name type="scientific">Novosphingobium panipatense</name>
    <dbReference type="NCBI Taxonomy" id="428991"/>
    <lineage>
        <taxon>Bacteria</taxon>
        <taxon>Pseudomonadati</taxon>
        <taxon>Pseudomonadota</taxon>
        <taxon>Alphaproteobacteria</taxon>
        <taxon>Sphingomonadales</taxon>
        <taxon>Sphingomonadaceae</taxon>
        <taxon>Novosphingobium</taxon>
    </lineage>
</organism>